<reference evidence="2" key="1">
    <citation type="submission" date="2020-06" db="EMBL/GenBank/DDBJ databases">
        <authorList>
            <person name="Li T."/>
            <person name="Hu X."/>
            <person name="Zhang T."/>
            <person name="Song X."/>
            <person name="Zhang H."/>
            <person name="Dai N."/>
            <person name="Sheng W."/>
            <person name="Hou X."/>
            <person name="Wei L."/>
        </authorList>
    </citation>
    <scope>NUCLEOTIDE SEQUENCE</scope>
    <source>
        <strain evidence="2">3651</strain>
        <tissue evidence="2">Leaf</tissue>
    </source>
</reference>
<dbReference type="AlphaFoldDB" id="A0AAE1XS03"/>
<evidence type="ECO:0000313" key="3">
    <source>
        <dbReference type="Proteomes" id="UP001293254"/>
    </source>
</evidence>
<comment type="caution">
    <text evidence="2">The sequence shown here is derived from an EMBL/GenBank/DDBJ whole genome shotgun (WGS) entry which is preliminary data.</text>
</comment>
<dbReference type="EMBL" id="JACGWO010000010">
    <property type="protein sequence ID" value="KAK4416891.1"/>
    <property type="molecule type" value="Genomic_DNA"/>
</dbReference>
<organism evidence="2 3">
    <name type="scientific">Sesamum alatum</name>
    <dbReference type="NCBI Taxonomy" id="300844"/>
    <lineage>
        <taxon>Eukaryota</taxon>
        <taxon>Viridiplantae</taxon>
        <taxon>Streptophyta</taxon>
        <taxon>Embryophyta</taxon>
        <taxon>Tracheophyta</taxon>
        <taxon>Spermatophyta</taxon>
        <taxon>Magnoliopsida</taxon>
        <taxon>eudicotyledons</taxon>
        <taxon>Gunneridae</taxon>
        <taxon>Pentapetalae</taxon>
        <taxon>asterids</taxon>
        <taxon>lamiids</taxon>
        <taxon>Lamiales</taxon>
        <taxon>Pedaliaceae</taxon>
        <taxon>Sesamum</taxon>
    </lineage>
</organism>
<accession>A0AAE1XS03</accession>
<name>A0AAE1XS03_9LAMI</name>
<reference evidence="2" key="2">
    <citation type="journal article" date="2024" name="Plant">
        <title>Genomic evolution and insights into agronomic trait innovations of Sesamum species.</title>
        <authorList>
            <person name="Miao H."/>
            <person name="Wang L."/>
            <person name="Qu L."/>
            <person name="Liu H."/>
            <person name="Sun Y."/>
            <person name="Le M."/>
            <person name="Wang Q."/>
            <person name="Wei S."/>
            <person name="Zheng Y."/>
            <person name="Lin W."/>
            <person name="Duan Y."/>
            <person name="Cao H."/>
            <person name="Xiong S."/>
            <person name="Wang X."/>
            <person name="Wei L."/>
            <person name="Li C."/>
            <person name="Ma Q."/>
            <person name="Ju M."/>
            <person name="Zhao R."/>
            <person name="Li G."/>
            <person name="Mu C."/>
            <person name="Tian Q."/>
            <person name="Mei H."/>
            <person name="Zhang T."/>
            <person name="Gao T."/>
            <person name="Zhang H."/>
        </authorList>
    </citation>
    <scope>NUCLEOTIDE SEQUENCE</scope>
    <source>
        <strain evidence="2">3651</strain>
    </source>
</reference>
<feature type="region of interest" description="Disordered" evidence="1">
    <location>
        <begin position="100"/>
        <end position="128"/>
    </location>
</feature>
<gene>
    <name evidence="2" type="ORF">Salat_2514600</name>
</gene>
<evidence type="ECO:0000313" key="2">
    <source>
        <dbReference type="EMBL" id="KAK4416891.1"/>
    </source>
</evidence>
<evidence type="ECO:0000256" key="1">
    <source>
        <dbReference type="SAM" id="MobiDB-lite"/>
    </source>
</evidence>
<dbReference type="Proteomes" id="UP001293254">
    <property type="component" value="Unassembled WGS sequence"/>
</dbReference>
<sequence>MFSMGSGGGFPTLHWEVFGCMGSMMRTLSSGIYPGLKWFIVLPIADISREQVVTNLIEIEQVLSRWACKRGKGVTHSTKITEELDRWALEKGKGVAEVVGSGRRDDMIGEGDDSGSLEERNWVGSEGS</sequence>
<proteinExistence type="predicted"/>
<keyword evidence="3" id="KW-1185">Reference proteome</keyword>
<protein>
    <submittedName>
        <fullName evidence="2">Uncharacterized protein</fullName>
    </submittedName>
</protein>